<accession>A0A0J1BFB3</accession>
<protein>
    <submittedName>
        <fullName evidence="1">Uncharacterized protein</fullName>
    </submittedName>
</protein>
<dbReference type="Proteomes" id="UP000036367">
    <property type="component" value="Unassembled WGS sequence"/>
</dbReference>
<sequence>MYQLAILLVIAVLSGCGSRNMNQRASTDGDDASRSMPCITSMSRTSGDITVHLLQLSERRISSENLSYLDLMFVLEYSGPEDVGNINTTTPVYRQVDGKDALPEGPTVSSYSRSVPLEDFNPPPFVDLPSVDGYGLVMIKTVPGHVPRNTIAILVDFGINEDSATFSFPIRWVDSGEPTDAPESASRAF</sequence>
<dbReference type="AlphaFoldDB" id="A0A0J1BFB3"/>
<comment type="caution">
    <text evidence="1">The sequence shown here is derived from an EMBL/GenBank/DDBJ whole genome shotgun (WGS) entry which is preliminary data.</text>
</comment>
<dbReference type="PATRIC" id="fig|595434.4.peg.2647"/>
<reference evidence="1" key="1">
    <citation type="submission" date="2015-05" db="EMBL/GenBank/DDBJ databases">
        <title>Permanent draft genome of Rhodopirellula islandicus K833.</title>
        <authorList>
            <person name="Kizina J."/>
            <person name="Richter M."/>
            <person name="Glockner F.O."/>
            <person name="Harder J."/>
        </authorList>
    </citation>
    <scope>NUCLEOTIDE SEQUENCE [LARGE SCALE GENOMIC DNA]</scope>
    <source>
        <strain evidence="1">K833</strain>
    </source>
</reference>
<gene>
    <name evidence="1" type="ORF">RISK_002777</name>
</gene>
<organism evidence="1 2">
    <name type="scientific">Rhodopirellula islandica</name>
    <dbReference type="NCBI Taxonomy" id="595434"/>
    <lineage>
        <taxon>Bacteria</taxon>
        <taxon>Pseudomonadati</taxon>
        <taxon>Planctomycetota</taxon>
        <taxon>Planctomycetia</taxon>
        <taxon>Pirellulales</taxon>
        <taxon>Pirellulaceae</taxon>
        <taxon>Rhodopirellula</taxon>
    </lineage>
</organism>
<dbReference type="EMBL" id="LECT01000022">
    <property type="protein sequence ID" value="KLU05201.1"/>
    <property type="molecule type" value="Genomic_DNA"/>
</dbReference>
<name>A0A0J1BFB3_RHOIS</name>
<keyword evidence="2" id="KW-1185">Reference proteome</keyword>
<dbReference type="OrthoDB" id="9826267at2"/>
<evidence type="ECO:0000313" key="2">
    <source>
        <dbReference type="Proteomes" id="UP000036367"/>
    </source>
</evidence>
<proteinExistence type="predicted"/>
<dbReference type="RefSeq" id="WP_160311432.1">
    <property type="nucleotide sequence ID" value="NZ_LECT01000022.1"/>
</dbReference>
<evidence type="ECO:0000313" key="1">
    <source>
        <dbReference type="EMBL" id="KLU05201.1"/>
    </source>
</evidence>